<dbReference type="InterPro" id="IPR006102">
    <property type="entry name" value="Ig-like_GH2"/>
</dbReference>
<evidence type="ECO:0000259" key="7">
    <source>
        <dbReference type="Pfam" id="PF22666"/>
    </source>
</evidence>
<dbReference type="PANTHER" id="PTHR43536:SF1">
    <property type="entry name" value="MANNOSYLGLYCOPROTEIN ENDO-BETA-MANNOSIDASE"/>
    <property type="match status" value="1"/>
</dbReference>
<gene>
    <name evidence="8" type="ORF">NA57DRAFT_74105</name>
</gene>
<evidence type="ECO:0000259" key="6">
    <source>
        <dbReference type="Pfam" id="PF18368"/>
    </source>
</evidence>
<keyword evidence="3" id="KW-0326">Glycosidase</keyword>
<feature type="domain" description="Exo-beta-D-glucosaminidase Ig-fold" evidence="6">
    <location>
        <begin position="773"/>
        <end position="871"/>
    </location>
</feature>
<name>A0A9P4M7J3_9PEZI</name>
<dbReference type="SUPFAM" id="SSF51445">
    <property type="entry name" value="(Trans)glycosidases"/>
    <property type="match status" value="1"/>
</dbReference>
<reference evidence="8" key="1">
    <citation type="journal article" date="2020" name="Stud. Mycol.">
        <title>101 Dothideomycetes genomes: a test case for predicting lifestyles and emergence of pathogens.</title>
        <authorList>
            <person name="Haridas S."/>
            <person name="Albert R."/>
            <person name="Binder M."/>
            <person name="Bloem J."/>
            <person name="Labutti K."/>
            <person name="Salamov A."/>
            <person name="Andreopoulos B."/>
            <person name="Baker S."/>
            <person name="Barry K."/>
            <person name="Bills G."/>
            <person name="Bluhm B."/>
            <person name="Cannon C."/>
            <person name="Castanera R."/>
            <person name="Culley D."/>
            <person name="Daum C."/>
            <person name="Ezra D."/>
            <person name="Gonzalez J."/>
            <person name="Henrissat B."/>
            <person name="Kuo A."/>
            <person name="Liang C."/>
            <person name="Lipzen A."/>
            <person name="Lutzoni F."/>
            <person name="Magnuson J."/>
            <person name="Mondo S."/>
            <person name="Nolan M."/>
            <person name="Ohm R."/>
            <person name="Pangilinan J."/>
            <person name="Park H.-J."/>
            <person name="Ramirez L."/>
            <person name="Alfaro M."/>
            <person name="Sun H."/>
            <person name="Tritt A."/>
            <person name="Yoshinaga Y."/>
            <person name="Zwiers L.-H."/>
            <person name="Turgeon B."/>
            <person name="Goodwin S."/>
            <person name="Spatafora J."/>
            <person name="Crous P."/>
            <person name="Grigoriev I."/>
        </authorList>
    </citation>
    <scope>NUCLEOTIDE SEQUENCE</scope>
    <source>
        <strain evidence="8">CBS 133067</strain>
    </source>
</reference>
<evidence type="ECO:0000256" key="4">
    <source>
        <dbReference type="SAM" id="SignalP"/>
    </source>
</evidence>
<dbReference type="Gene3D" id="2.60.120.260">
    <property type="entry name" value="Galactose-binding domain-like"/>
    <property type="match status" value="1"/>
</dbReference>
<dbReference type="PANTHER" id="PTHR43536">
    <property type="entry name" value="MANNOSYLGLYCOPROTEIN ENDO-BETA-MANNOSIDASE"/>
    <property type="match status" value="1"/>
</dbReference>
<dbReference type="Gene3D" id="3.20.20.80">
    <property type="entry name" value="Glycosidases"/>
    <property type="match status" value="1"/>
</dbReference>
<accession>A0A9P4M7J3</accession>
<comment type="similarity">
    <text evidence="1">Belongs to the glycosyl hydrolase 2 family.</text>
</comment>
<dbReference type="Proteomes" id="UP000799772">
    <property type="component" value="Unassembled WGS sequence"/>
</dbReference>
<evidence type="ECO:0000313" key="9">
    <source>
        <dbReference type="Proteomes" id="UP000799772"/>
    </source>
</evidence>
<sequence length="879" mass="96791">MWSKSGIVAAVQLSAFVAAAQQYGRPFLSGPGSKSLIPGWSLQSSAKTGSISSVSHPSVDTSSWYNIGPRATVFGGLLDAGVYTDTQLWYHTNLVTTPDYSEFAVPWIYRHEFSLSTGKGSHYFLITNGITSKADVYLNGHEIASKLVQAGAYGGLTFDITNAVGKENALAIQAYPTDYNLDFALGFVDWNPYPPDNGTGVWRDVYVKETGPVALGSLRIVTDYAGGSVEKVNVMLKVAVTNLEDESVTVKFAGAIEDESGSNIGKPSTVLKLSPHESKTVTLSTSVSHPKIWWPKRWGGQPLYAAQISATVGKGLSDITEKRNFGIRHVTSHVNEHNDTIFAVNGHPFQAIGGGYSPDMFLRWDSTRFTTIAQYMLDMGLNTLRLEGKSEHPELYDIADRLGLMIMPGWECCDKWEGWSYNDEVSGVPLWNANDYQTANHSIRHEAAMMQSHPSILAFLVGSDFYPNDAATAIYVTALDDFDWQNPIICSAGKLGYPKLLGPSGMKMVGPYDWVPPDYWYTKQLGAAFGFGSELGAGVGTPEKRSLQRFLTESDQNDLWQHPDKTLYHMSTNVSSFFNRKIYDTALWHRHGPPTSLDNYLIKAQMMDYEATKAEFEAYGALWSDPYPATGAIYWMLNNAWPSLHWNLFDYYLHPAGAYFGTKAAARDETAAYDYMNKTIYLINRSLAASGSRTIDLELLSSEGKSLSKQSVTADTEPDSSKIVISNVKGIESIKGVAFLRLLLSDAHGEVLSKNVYWLSNSVDEMDFDNSTWYYTPVTKYSDYTALSKMSSAHVKTSVKKGGSGYSVTLENTSGIPAVFIGLNVVGSDGNYVEPVFWSDNYVTLWPKETVSLDVSFAAKGAFIELRGMNVAQAKITLS</sequence>
<dbReference type="AlphaFoldDB" id="A0A9P4M7J3"/>
<dbReference type="EMBL" id="ML978124">
    <property type="protein sequence ID" value="KAF2100498.1"/>
    <property type="molecule type" value="Genomic_DNA"/>
</dbReference>
<dbReference type="OrthoDB" id="408532at2759"/>
<organism evidence="8 9">
    <name type="scientific">Rhizodiscina lignyota</name>
    <dbReference type="NCBI Taxonomy" id="1504668"/>
    <lineage>
        <taxon>Eukaryota</taxon>
        <taxon>Fungi</taxon>
        <taxon>Dikarya</taxon>
        <taxon>Ascomycota</taxon>
        <taxon>Pezizomycotina</taxon>
        <taxon>Dothideomycetes</taxon>
        <taxon>Pleosporomycetidae</taxon>
        <taxon>Aulographales</taxon>
        <taxon>Rhizodiscinaceae</taxon>
        <taxon>Rhizodiscina</taxon>
    </lineage>
</organism>
<dbReference type="InterPro" id="IPR054593">
    <property type="entry name" value="Beta-mannosidase-like_N2"/>
</dbReference>
<evidence type="ECO:0000256" key="2">
    <source>
        <dbReference type="ARBA" id="ARBA00022801"/>
    </source>
</evidence>
<dbReference type="InterPro" id="IPR008979">
    <property type="entry name" value="Galactose-bd-like_sf"/>
</dbReference>
<dbReference type="InterPro" id="IPR017853">
    <property type="entry name" value="GH"/>
</dbReference>
<dbReference type="InterPro" id="IPR036156">
    <property type="entry name" value="Beta-gal/glucu_dom_sf"/>
</dbReference>
<keyword evidence="9" id="KW-1185">Reference proteome</keyword>
<comment type="caution">
    <text evidence="8">The sequence shown here is derived from an EMBL/GenBank/DDBJ whole genome shotgun (WGS) entry which is preliminary data.</text>
</comment>
<dbReference type="GO" id="GO:0005975">
    <property type="term" value="P:carbohydrate metabolic process"/>
    <property type="evidence" value="ECO:0007669"/>
    <property type="project" value="InterPro"/>
</dbReference>
<keyword evidence="4" id="KW-0732">Signal</keyword>
<dbReference type="InterPro" id="IPR043534">
    <property type="entry name" value="EBDG/EBM"/>
</dbReference>
<dbReference type="Pfam" id="PF00703">
    <property type="entry name" value="Glyco_hydro_2"/>
    <property type="match status" value="1"/>
</dbReference>
<evidence type="ECO:0000313" key="8">
    <source>
        <dbReference type="EMBL" id="KAF2100498.1"/>
    </source>
</evidence>
<keyword evidence="2" id="KW-0378">Hydrolase</keyword>
<dbReference type="SUPFAM" id="SSF49303">
    <property type="entry name" value="beta-Galactosidase/glucuronidase domain"/>
    <property type="match status" value="3"/>
</dbReference>
<dbReference type="InterPro" id="IPR013783">
    <property type="entry name" value="Ig-like_fold"/>
</dbReference>
<dbReference type="Pfam" id="PF22666">
    <property type="entry name" value="Glyco_hydro_2_N2"/>
    <property type="match status" value="1"/>
</dbReference>
<feature type="signal peptide" evidence="4">
    <location>
        <begin position="1"/>
        <end position="19"/>
    </location>
</feature>
<dbReference type="SUPFAM" id="SSF49785">
    <property type="entry name" value="Galactose-binding domain-like"/>
    <property type="match status" value="1"/>
</dbReference>
<protein>
    <submittedName>
        <fullName evidence="8">Exo-beta-D-glucosaminidase</fullName>
    </submittedName>
</protein>
<feature type="chain" id="PRO_5040228192" evidence="4">
    <location>
        <begin position="20"/>
        <end position="879"/>
    </location>
</feature>
<feature type="domain" description="Glycoside hydrolase family 2 immunoglobulin-like beta-sandwich" evidence="5">
    <location>
        <begin position="219"/>
        <end position="328"/>
    </location>
</feature>
<dbReference type="Gene3D" id="2.60.40.10">
    <property type="entry name" value="Immunoglobulins"/>
    <property type="match status" value="3"/>
</dbReference>
<evidence type="ECO:0000256" key="3">
    <source>
        <dbReference type="ARBA" id="ARBA00023295"/>
    </source>
</evidence>
<dbReference type="InterPro" id="IPR041351">
    <property type="entry name" value="Ig_GlcNase"/>
</dbReference>
<dbReference type="GO" id="GO:0004553">
    <property type="term" value="F:hydrolase activity, hydrolyzing O-glycosyl compounds"/>
    <property type="evidence" value="ECO:0007669"/>
    <property type="project" value="InterPro"/>
</dbReference>
<evidence type="ECO:0000259" key="5">
    <source>
        <dbReference type="Pfam" id="PF00703"/>
    </source>
</evidence>
<feature type="domain" description="Beta-mannosidase-like galactose-binding" evidence="7">
    <location>
        <begin position="58"/>
        <end position="176"/>
    </location>
</feature>
<dbReference type="Pfam" id="PF18368">
    <property type="entry name" value="Ig_GlcNase"/>
    <property type="match status" value="1"/>
</dbReference>
<proteinExistence type="inferred from homology"/>
<evidence type="ECO:0000256" key="1">
    <source>
        <dbReference type="ARBA" id="ARBA00007401"/>
    </source>
</evidence>